<comment type="catalytic activity">
    <reaction evidence="6">
        <text>adenosine 5'-phosphoramidate + H2O = NH4(+) + AMP</text>
        <dbReference type="Rhea" id="RHEA:67916"/>
        <dbReference type="ChEBI" id="CHEBI:15377"/>
        <dbReference type="ChEBI" id="CHEBI:28938"/>
        <dbReference type="ChEBI" id="CHEBI:57890"/>
        <dbReference type="ChEBI" id="CHEBI:456215"/>
    </reaction>
    <physiologicalReaction direction="left-to-right" evidence="6">
        <dbReference type="Rhea" id="RHEA:67917"/>
    </physiologicalReaction>
</comment>
<evidence type="ECO:0000313" key="13">
    <source>
        <dbReference type="EMBL" id="KAF7504411.1"/>
    </source>
</evidence>
<protein>
    <recommendedName>
        <fullName evidence="7">Adenosine 5'-monophosphoramidase HNT1</fullName>
    </recommendedName>
    <alternativeName>
        <fullName evidence="8">Histidine triad nucleotide-binding protein HNT1</fullName>
    </alternativeName>
</protein>
<gene>
    <name evidence="13" type="ORF">GJ744_002215</name>
</gene>
<keyword evidence="3" id="KW-0378">Hydrolase</keyword>
<comment type="cofactor">
    <cofactor evidence="1">
        <name>Mg(2+)</name>
        <dbReference type="ChEBI" id="CHEBI:18420"/>
    </cofactor>
</comment>
<feature type="active site" description="Tele-AMP-histidine intermediate" evidence="9">
    <location>
        <position position="95"/>
    </location>
</feature>
<dbReference type="Pfam" id="PF01230">
    <property type="entry name" value="HIT"/>
    <property type="match status" value="1"/>
</dbReference>
<evidence type="ECO:0000256" key="3">
    <source>
        <dbReference type="ARBA" id="ARBA00022801"/>
    </source>
</evidence>
<comment type="caution">
    <text evidence="13">The sequence shown here is derived from an EMBL/GenBank/DDBJ whole genome shotgun (WGS) entry which is preliminary data.</text>
</comment>
<keyword evidence="2" id="KW-0547">Nucleotide-binding</keyword>
<dbReference type="InterPro" id="IPR019808">
    <property type="entry name" value="Histidine_triad_CS"/>
</dbReference>
<dbReference type="GO" id="GO:0009117">
    <property type="term" value="P:nucleotide metabolic process"/>
    <property type="evidence" value="ECO:0007669"/>
    <property type="project" value="TreeGrafter"/>
</dbReference>
<evidence type="ECO:0000256" key="2">
    <source>
        <dbReference type="ARBA" id="ARBA00022741"/>
    </source>
</evidence>
<evidence type="ECO:0000256" key="1">
    <source>
        <dbReference type="ARBA" id="ARBA00001946"/>
    </source>
</evidence>
<dbReference type="FunFam" id="3.30.428.10:FF:000013">
    <property type="entry name" value="Hit family protein 1"/>
    <property type="match status" value="1"/>
</dbReference>
<dbReference type="InterPro" id="IPR039384">
    <property type="entry name" value="HINT"/>
</dbReference>
<organism evidence="13 14">
    <name type="scientific">Endocarpon pusillum</name>
    <dbReference type="NCBI Taxonomy" id="364733"/>
    <lineage>
        <taxon>Eukaryota</taxon>
        <taxon>Fungi</taxon>
        <taxon>Dikarya</taxon>
        <taxon>Ascomycota</taxon>
        <taxon>Pezizomycotina</taxon>
        <taxon>Eurotiomycetes</taxon>
        <taxon>Chaetothyriomycetidae</taxon>
        <taxon>Verrucariales</taxon>
        <taxon>Verrucariaceae</taxon>
        <taxon>Endocarpon</taxon>
    </lineage>
</organism>
<keyword evidence="4" id="KW-0460">Magnesium</keyword>
<dbReference type="OrthoDB" id="672793at2759"/>
<dbReference type="Gene3D" id="3.30.428.10">
    <property type="entry name" value="HIT-like"/>
    <property type="match status" value="1"/>
</dbReference>
<proteinExistence type="inferred from homology"/>
<dbReference type="PROSITE" id="PS51084">
    <property type="entry name" value="HIT_2"/>
    <property type="match status" value="1"/>
</dbReference>
<feature type="short sequence motif" description="Histidine triad motif" evidence="10 11">
    <location>
        <begin position="93"/>
        <end position="97"/>
    </location>
</feature>
<dbReference type="EMBL" id="JAACFV010000138">
    <property type="protein sequence ID" value="KAF7504411.1"/>
    <property type="molecule type" value="Genomic_DNA"/>
</dbReference>
<reference evidence="13" key="1">
    <citation type="submission" date="2020-02" db="EMBL/GenBank/DDBJ databases">
        <authorList>
            <person name="Palmer J.M."/>
        </authorList>
    </citation>
    <scope>NUCLEOTIDE SEQUENCE</scope>
    <source>
        <strain evidence="13">EPUS1.4</strain>
        <tissue evidence="13">Thallus</tissue>
    </source>
</reference>
<dbReference type="InterPro" id="IPR011146">
    <property type="entry name" value="HIT-like"/>
</dbReference>
<feature type="domain" description="HIT" evidence="12">
    <location>
        <begin position="5"/>
        <end position="108"/>
    </location>
</feature>
<dbReference type="AlphaFoldDB" id="A0A8H7AC46"/>
<evidence type="ECO:0000259" key="12">
    <source>
        <dbReference type="PROSITE" id="PS51084"/>
    </source>
</evidence>
<dbReference type="PROSITE" id="PS00892">
    <property type="entry name" value="HIT_1"/>
    <property type="match status" value="1"/>
</dbReference>
<evidence type="ECO:0000256" key="4">
    <source>
        <dbReference type="ARBA" id="ARBA00022842"/>
    </source>
</evidence>
<evidence type="ECO:0000256" key="11">
    <source>
        <dbReference type="PROSITE-ProRule" id="PRU00464"/>
    </source>
</evidence>
<dbReference type="PANTHER" id="PTHR46648">
    <property type="entry name" value="HIT FAMILY PROTEIN 1"/>
    <property type="match status" value="1"/>
</dbReference>
<dbReference type="SUPFAM" id="SSF54197">
    <property type="entry name" value="HIT-like"/>
    <property type="match status" value="1"/>
</dbReference>
<dbReference type="PANTHER" id="PTHR46648:SF1">
    <property type="entry name" value="ADENOSINE 5'-MONOPHOSPHORAMIDASE HNT1"/>
    <property type="match status" value="1"/>
</dbReference>
<dbReference type="InterPro" id="IPR001310">
    <property type="entry name" value="Histidine_triad_HIT"/>
</dbReference>
<comment type="similarity">
    <text evidence="5">Belongs to the HINT family.</text>
</comment>
<evidence type="ECO:0000256" key="9">
    <source>
        <dbReference type="PIRSR" id="PIRSR601310-1"/>
    </source>
</evidence>
<evidence type="ECO:0000256" key="8">
    <source>
        <dbReference type="ARBA" id="ARBA00076050"/>
    </source>
</evidence>
<dbReference type="GO" id="GO:0000166">
    <property type="term" value="F:nucleotide binding"/>
    <property type="evidence" value="ECO:0007669"/>
    <property type="project" value="UniProtKB-KW"/>
</dbReference>
<name>A0A8H7AC46_9EURO</name>
<sequence>MAACIFCKIIKGDIPSFKLFESDKVLAFLDIEPLSRGHALVIPKHHGAKLTDIPDDQLSEILPVVKKLASATGAENYNLLQNNGRLAHQVVDHVHFHMIPKPNPEEGMGISWPAQKGDMDKLKQLHEALKSKM</sequence>
<dbReference type="InterPro" id="IPR036265">
    <property type="entry name" value="HIT-like_sf"/>
</dbReference>
<evidence type="ECO:0000256" key="10">
    <source>
        <dbReference type="PIRSR" id="PIRSR601310-3"/>
    </source>
</evidence>
<keyword evidence="14" id="KW-1185">Reference proteome</keyword>
<evidence type="ECO:0000256" key="6">
    <source>
        <dbReference type="ARBA" id="ARBA00052319"/>
    </source>
</evidence>
<evidence type="ECO:0000256" key="7">
    <source>
        <dbReference type="ARBA" id="ARBA00074222"/>
    </source>
</evidence>
<dbReference type="CDD" id="cd01277">
    <property type="entry name" value="HINT_subgroup"/>
    <property type="match status" value="1"/>
</dbReference>
<dbReference type="Proteomes" id="UP000606974">
    <property type="component" value="Unassembled WGS sequence"/>
</dbReference>
<dbReference type="PRINTS" id="PR00332">
    <property type="entry name" value="HISTRIAD"/>
</dbReference>
<dbReference type="GO" id="GO:0016787">
    <property type="term" value="F:hydrolase activity"/>
    <property type="evidence" value="ECO:0007669"/>
    <property type="project" value="UniProtKB-KW"/>
</dbReference>
<evidence type="ECO:0000256" key="5">
    <source>
        <dbReference type="ARBA" id="ARBA00025764"/>
    </source>
</evidence>
<evidence type="ECO:0000313" key="14">
    <source>
        <dbReference type="Proteomes" id="UP000606974"/>
    </source>
</evidence>
<accession>A0A8H7AC46</accession>